<comment type="caution">
    <text evidence="1">The sequence shown here is derived from an EMBL/GenBank/DDBJ whole genome shotgun (WGS) entry which is preliminary data.</text>
</comment>
<dbReference type="Pfam" id="PF25589">
    <property type="entry name" value="DUF7935"/>
    <property type="match status" value="1"/>
</dbReference>
<name>A0A644WF81_9ZZZZ</name>
<dbReference type="AlphaFoldDB" id="A0A644WF81"/>
<organism evidence="1">
    <name type="scientific">bioreactor metagenome</name>
    <dbReference type="NCBI Taxonomy" id="1076179"/>
    <lineage>
        <taxon>unclassified sequences</taxon>
        <taxon>metagenomes</taxon>
        <taxon>ecological metagenomes</taxon>
    </lineage>
</organism>
<reference evidence="1" key="1">
    <citation type="submission" date="2019-08" db="EMBL/GenBank/DDBJ databases">
        <authorList>
            <person name="Kucharzyk K."/>
            <person name="Murdoch R.W."/>
            <person name="Higgins S."/>
            <person name="Loffler F."/>
        </authorList>
    </citation>
    <scope>NUCLEOTIDE SEQUENCE</scope>
</reference>
<proteinExistence type="predicted"/>
<accession>A0A644WF81</accession>
<evidence type="ECO:0000313" key="1">
    <source>
        <dbReference type="EMBL" id="MPM02505.1"/>
    </source>
</evidence>
<protein>
    <submittedName>
        <fullName evidence="1">Uncharacterized protein</fullName>
    </submittedName>
</protein>
<dbReference type="EMBL" id="VSSQ01000873">
    <property type="protein sequence ID" value="MPM02505.1"/>
    <property type="molecule type" value="Genomic_DNA"/>
</dbReference>
<sequence length="127" mass="14543">MPIRLQAYERLALFLERINPESIVIRMNQPGMSARELQAQLLQSIRMEFEHNLSQQVYISNAAWDMIKNAKEDIIRMINTAGSAMQPNATAIDLSTAIFEESLKMKEGILQKALVYLKNEGRQYLDA</sequence>
<dbReference type="InterPro" id="IPR057695">
    <property type="entry name" value="DUF7935"/>
</dbReference>
<gene>
    <name evidence="1" type="ORF">SDC9_48754</name>
</gene>